<dbReference type="InterPro" id="IPR003739">
    <property type="entry name" value="Lys_aminomutase/Glu_NH3_mut"/>
</dbReference>
<evidence type="ECO:0000256" key="4">
    <source>
        <dbReference type="ARBA" id="ARBA00022485"/>
    </source>
</evidence>
<feature type="domain" description="Radical SAM core" evidence="14">
    <location>
        <begin position="113"/>
        <end position="326"/>
    </location>
</feature>
<feature type="binding site" evidence="11">
    <location>
        <position position="131"/>
    </location>
    <ligand>
        <name>[4Fe-4S] cluster</name>
        <dbReference type="ChEBI" id="CHEBI:49883"/>
        <note>4Fe-4S-S-AdoMet</note>
    </ligand>
</feature>
<dbReference type="GO" id="GO:0046872">
    <property type="term" value="F:metal ion binding"/>
    <property type="evidence" value="ECO:0007669"/>
    <property type="project" value="UniProtKB-KW"/>
</dbReference>
<dbReference type="Proteomes" id="UP000516349">
    <property type="component" value="Chromosome"/>
</dbReference>
<evidence type="ECO:0000256" key="2">
    <source>
        <dbReference type="ARBA" id="ARBA00001966"/>
    </source>
</evidence>
<evidence type="ECO:0000259" key="14">
    <source>
        <dbReference type="PROSITE" id="PS51918"/>
    </source>
</evidence>
<keyword evidence="13" id="KW-0472">Membrane</keyword>
<evidence type="ECO:0000313" key="15">
    <source>
        <dbReference type="EMBL" id="QNT79028.1"/>
    </source>
</evidence>
<dbReference type="SFLD" id="SFLDS00029">
    <property type="entry name" value="Radical_SAM"/>
    <property type="match status" value="1"/>
</dbReference>
<dbReference type="PANTHER" id="PTHR30538:SF1">
    <property type="entry name" value="L-LYSINE 2,3-AMINOMUTASE"/>
    <property type="match status" value="1"/>
</dbReference>
<evidence type="ECO:0000256" key="1">
    <source>
        <dbReference type="ARBA" id="ARBA00001933"/>
    </source>
</evidence>
<keyword evidence="13" id="KW-1133">Transmembrane helix</keyword>
<comment type="similarity">
    <text evidence="3">Belongs to the radical SAM superfamily. KamA family.</text>
</comment>
<dbReference type="KEGG" id="ebla:JGUZn3_18140"/>
<keyword evidence="6 11" id="KW-0479">Metal-binding</keyword>
<reference evidence="15 16" key="1">
    <citation type="submission" date="2020-08" db="EMBL/GenBank/DDBJ databases">
        <title>Complete genome sequence of Entomobacter blattae G55GP.</title>
        <authorList>
            <person name="Poehlein A."/>
            <person name="Guzman J."/>
            <person name="Daniel R."/>
            <person name="Vilcinskas A."/>
        </authorList>
    </citation>
    <scope>NUCLEOTIDE SEQUENCE [LARGE SCALE GENOMIC DNA]</scope>
    <source>
        <strain evidence="15 16">G55GP</strain>
    </source>
</reference>
<evidence type="ECO:0000256" key="10">
    <source>
        <dbReference type="ARBA" id="ARBA00023235"/>
    </source>
</evidence>
<dbReference type="InterPro" id="IPR025895">
    <property type="entry name" value="LAM_C_dom"/>
</dbReference>
<dbReference type="NCBIfam" id="TIGR03822">
    <property type="entry name" value="AblA_like_2"/>
    <property type="match status" value="1"/>
</dbReference>
<dbReference type="PIRSF" id="PIRSF004911">
    <property type="entry name" value="DUF160"/>
    <property type="match status" value="1"/>
</dbReference>
<evidence type="ECO:0000256" key="13">
    <source>
        <dbReference type="SAM" id="Phobius"/>
    </source>
</evidence>
<gene>
    <name evidence="15" type="ORF">JGUZn3_18140</name>
</gene>
<dbReference type="PANTHER" id="PTHR30538">
    <property type="entry name" value="LYSINE 2,3-AMINOMUTASE-RELATED"/>
    <property type="match status" value="1"/>
</dbReference>
<sequence length="376" mass="41855">MLALYYFTFTPPIILILTLLAAIEFMPSHKNIHTPQQLLSAGLIDQADLPKIEQVYQHYAIGIPPTIQKQITSAGDVIAQQVVPSAQELLRTPQEATDPIGDERFSPLPGIVHRYKDRALLKPIHICPLYCRFCFRREKVGPNHGLLTDDELDNALEWIASHSDISEIILTGGDPLMLSFRRLKMILERLEALPHITTIRIHTRVPIAMPETITPSLLEYLKNYPKALWVGIHINHAAEMGAEACQAIKKLAQCGLPLFGQTVLLNGINNSAAALETLFKTMVANRIKPYYLHQLDHAPGTQHFHVPISEGLALLKQLRGKVTGLAWPTYVLDIPGGYGKVPLGPNYITHQPCHETNASPFLEITDPQGKPHTIPL</sequence>
<comment type="cofactor">
    <cofactor evidence="1 12">
        <name>pyridoxal 5'-phosphate</name>
        <dbReference type="ChEBI" id="CHEBI:597326"/>
    </cofactor>
</comment>
<keyword evidence="13" id="KW-0812">Transmembrane</keyword>
<dbReference type="NCBIfam" id="TIGR00238">
    <property type="entry name" value="KamA family radical SAM protein"/>
    <property type="match status" value="1"/>
</dbReference>
<keyword evidence="7 12" id="KW-0663">Pyridoxal phosphate</keyword>
<evidence type="ECO:0000256" key="9">
    <source>
        <dbReference type="ARBA" id="ARBA00023014"/>
    </source>
</evidence>
<evidence type="ECO:0000256" key="3">
    <source>
        <dbReference type="ARBA" id="ARBA00008703"/>
    </source>
</evidence>
<dbReference type="InterPro" id="IPR007197">
    <property type="entry name" value="rSAM"/>
</dbReference>
<keyword evidence="4 11" id="KW-0004">4Fe-4S</keyword>
<proteinExistence type="inferred from homology"/>
<dbReference type="Pfam" id="PF12544">
    <property type="entry name" value="LAM_C"/>
    <property type="match status" value="1"/>
</dbReference>
<dbReference type="InterPro" id="IPR013785">
    <property type="entry name" value="Aldolase_TIM"/>
</dbReference>
<evidence type="ECO:0000256" key="5">
    <source>
        <dbReference type="ARBA" id="ARBA00022691"/>
    </source>
</evidence>
<feature type="binding site" evidence="11">
    <location>
        <position position="134"/>
    </location>
    <ligand>
        <name>[4Fe-4S] cluster</name>
        <dbReference type="ChEBI" id="CHEBI:49883"/>
        <note>4Fe-4S-S-AdoMet</note>
    </ligand>
</feature>
<evidence type="ECO:0000256" key="6">
    <source>
        <dbReference type="ARBA" id="ARBA00022723"/>
    </source>
</evidence>
<feature type="modified residue" description="N6-(pyridoxal phosphate)lysine" evidence="12">
    <location>
        <position position="340"/>
    </location>
</feature>
<evidence type="ECO:0000256" key="7">
    <source>
        <dbReference type="ARBA" id="ARBA00022898"/>
    </source>
</evidence>
<evidence type="ECO:0000256" key="11">
    <source>
        <dbReference type="PIRSR" id="PIRSR004911-1"/>
    </source>
</evidence>
<dbReference type="SUPFAM" id="SSF102114">
    <property type="entry name" value="Radical SAM enzymes"/>
    <property type="match status" value="1"/>
</dbReference>
<protein>
    <submittedName>
        <fullName evidence="15">Radical SAM superfamily protein</fullName>
    </submittedName>
</protein>
<dbReference type="CDD" id="cd01335">
    <property type="entry name" value="Radical_SAM"/>
    <property type="match status" value="1"/>
</dbReference>
<evidence type="ECO:0000256" key="8">
    <source>
        <dbReference type="ARBA" id="ARBA00023004"/>
    </source>
</evidence>
<keyword evidence="10" id="KW-0413">Isomerase</keyword>
<dbReference type="GO" id="GO:0016853">
    <property type="term" value="F:isomerase activity"/>
    <property type="evidence" value="ECO:0007669"/>
    <property type="project" value="UniProtKB-KW"/>
</dbReference>
<keyword evidence="9 11" id="KW-0411">Iron-sulfur</keyword>
<dbReference type="InterPro" id="IPR058240">
    <property type="entry name" value="rSAM_sf"/>
</dbReference>
<dbReference type="Pfam" id="PF04055">
    <property type="entry name" value="Radical_SAM"/>
    <property type="match status" value="1"/>
</dbReference>
<dbReference type="SFLD" id="SFLDG01070">
    <property type="entry name" value="PLP-dependent"/>
    <property type="match status" value="1"/>
</dbReference>
<keyword evidence="8" id="KW-0408">Iron</keyword>
<organism evidence="15 16">
    <name type="scientific">Entomobacter blattae</name>
    <dbReference type="NCBI Taxonomy" id="2762277"/>
    <lineage>
        <taxon>Bacteria</taxon>
        <taxon>Pseudomonadati</taxon>
        <taxon>Pseudomonadota</taxon>
        <taxon>Alphaproteobacteria</taxon>
        <taxon>Acetobacterales</taxon>
        <taxon>Acetobacteraceae</taxon>
        <taxon>Entomobacter</taxon>
    </lineage>
</organism>
<name>A0A7H1NTB8_9PROT</name>
<dbReference type="Gene3D" id="3.20.20.70">
    <property type="entry name" value="Aldolase class I"/>
    <property type="match status" value="1"/>
</dbReference>
<keyword evidence="5" id="KW-0949">S-adenosyl-L-methionine</keyword>
<evidence type="ECO:0000256" key="12">
    <source>
        <dbReference type="PIRSR" id="PIRSR603739-50"/>
    </source>
</evidence>
<feature type="transmembrane region" description="Helical" evidence="13">
    <location>
        <begin position="6"/>
        <end position="26"/>
    </location>
</feature>
<accession>A0A7H1NTB8</accession>
<comment type="cofactor">
    <cofactor evidence="2">
        <name>[4Fe-4S] cluster</name>
        <dbReference type="ChEBI" id="CHEBI:49883"/>
    </cofactor>
</comment>
<feature type="binding site" evidence="11">
    <location>
        <position position="127"/>
    </location>
    <ligand>
        <name>[4Fe-4S] cluster</name>
        <dbReference type="ChEBI" id="CHEBI:49883"/>
        <note>4Fe-4S-S-AdoMet</note>
    </ligand>
</feature>
<dbReference type="EMBL" id="CP060244">
    <property type="protein sequence ID" value="QNT79028.1"/>
    <property type="molecule type" value="Genomic_DNA"/>
</dbReference>
<dbReference type="PROSITE" id="PS51918">
    <property type="entry name" value="RADICAL_SAM"/>
    <property type="match status" value="1"/>
</dbReference>
<evidence type="ECO:0000313" key="16">
    <source>
        <dbReference type="Proteomes" id="UP000516349"/>
    </source>
</evidence>
<dbReference type="GO" id="GO:0051539">
    <property type="term" value="F:4 iron, 4 sulfur cluster binding"/>
    <property type="evidence" value="ECO:0007669"/>
    <property type="project" value="UniProtKB-KW"/>
</dbReference>
<dbReference type="InterPro" id="IPR022447">
    <property type="entry name" value="Lys_aminomutase-rel"/>
</dbReference>
<keyword evidence="16" id="KW-1185">Reference proteome</keyword>
<dbReference type="AlphaFoldDB" id="A0A7H1NTB8"/>